<dbReference type="InterPro" id="IPR006108">
    <property type="entry name" value="3HC_DH_C"/>
</dbReference>
<dbReference type="GO" id="GO:0003857">
    <property type="term" value="F:(3S)-3-hydroxyacyl-CoA dehydrogenase (NAD+) activity"/>
    <property type="evidence" value="ECO:0007669"/>
    <property type="project" value="UniProtKB-EC"/>
</dbReference>
<evidence type="ECO:0008006" key="12">
    <source>
        <dbReference type="Google" id="ProtNLM"/>
    </source>
</evidence>
<evidence type="ECO:0000256" key="6">
    <source>
        <dbReference type="ARBA" id="ARBA00023098"/>
    </source>
</evidence>
<reference evidence="11" key="1">
    <citation type="submission" date="2018-05" db="EMBL/GenBank/DDBJ databases">
        <authorList>
            <person name="Lanie J.A."/>
            <person name="Ng W.-L."/>
            <person name="Kazmierczak K.M."/>
            <person name="Andrzejewski T.M."/>
            <person name="Davidsen T.M."/>
            <person name="Wayne K.J."/>
            <person name="Tettelin H."/>
            <person name="Glass J.I."/>
            <person name="Rusch D."/>
            <person name="Podicherti R."/>
            <person name="Tsui H.-C.T."/>
            <person name="Winkler M.E."/>
        </authorList>
    </citation>
    <scope>NUCLEOTIDE SEQUENCE</scope>
</reference>
<dbReference type="PIRSF" id="PIRSF000105">
    <property type="entry name" value="HCDH"/>
    <property type="match status" value="1"/>
</dbReference>
<evidence type="ECO:0000256" key="2">
    <source>
        <dbReference type="ARBA" id="ARBA00005005"/>
    </source>
</evidence>
<dbReference type="SUPFAM" id="SSF48179">
    <property type="entry name" value="6-phosphogluconate dehydrogenase C-terminal domain-like"/>
    <property type="match status" value="1"/>
</dbReference>
<dbReference type="InterPro" id="IPR052242">
    <property type="entry name" value="Mito_3-hydroxyacyl-CoA_DH"/>
</dbReference>
<gene>
    <name evidence="11" type="ORF">METZ01_LOCUS32723</name>
</gene>
<comment type="catalytic activity">
    <reaction evidence="8">
        <text>a (3S)-3-hydroxyacyl-CoA + NAD(+) = a 3-oxoacyl-CoA + NADH + H(+)</text>
        <dbReference type="Rhea" id="RHEA:22432"/>
        <dbReference type="ChEBI" id="CHEBI:15378"/>
        <dbReference type="ChEBI" id="CHEBI:57318"/>
        <dbReference type="ChEBI" id="CHEBI:57540"/>
        <dbReference type="ChEBI" id="CHEBI:57945"/>
        <dbReference type="ChEBI" id="CHEBI:90726"/>
        <dbReference type="EC" id="1.1.1.35"/>
    </reaction>
</comment>
<dbReference type="InterPro" id="IPR013328">
    <property type="entry name" value="6PGD_dom2"/>
</dbReference>
<dbReference type="AlphaFoldDB" id="A0A381QN16"/>
<sequence>MDIRRVGVVGCGLMGSGIAEVAAKSGFDVMVREVDDEVVERGKNRIRKSMDRAVKKEKMTLTEQEAAWDHLHFTAEVSELESADIVIEAIIESLDAKAKLFHELDLLCPEHTMFASNTSSLTVTDIAAATSRADRFVGLHFFNPVPVMRLVEVVRTIATSQETVDRAVQFSKALGKVPIAAKDNSGFVVNLLLVPYLLDAIRQLEHGVATVEDIDAAMALGLGYPMGPFTLCDFVGIDTLHQISEIMFDEYRDPRYAPPPLLKRIVTMGRFGRKSGKGFYDWSGEKPIALPV</sequence>
<evidence type="ECO:0000256" key="1">
    <source>
        <dbReference type="ARBA" id="ARBA00004305"/>
    </source>
</evidence>
<evidence type="ECO:0000259" key="10">
    <source>
        <dbReference type="Pfam" id="PF02737"/>
    </source>
</evidence>
<keyword evidence="7" id="KW-0496">Mitochondrion</keyword>
<evidence type="ECO:0000256" key="7">
    <source>
        <dbReference type="ARBA" id="ARBA00023128"/>
    </source>
</evidence>
<dbReference type="PANTHER" id="PTHR43561">
    <property type="match status" value="1"/>
</dbReference>
<evidence type="ECO:0000259" key="9">
    <source>
        <dbReference type="Pfam" id="PF00725"/>
    </source>
</evidence>
<dbReference type="GO" id="GO:0005759">
    <property type="term" value="C:mitochondrial matrix"/>
    <property type="evidence" value="ECO:0007669"/>
    <property type="project" value="UniProtKB-SubCell"/>
</dbReference>
<dbReference type="InterPro" id="IPR008927">
    <property type="entry name" value="6-PGluconate_DH-like_C_sf"/>
</dbReference>
<dbReference type="Gene3D" id="3.40.50.720">
    <property type="entry name" value="NAD(P)-binding Rossmann-like Domain"/>
    <property type="match status" value="1"/>
</dbReference>
<feature type="domain" description="3-hydroxyacyl-CoA dehydrogenase NAD binding" evidence="10">
    <location>
        <begin position="6"/>
        <end position="183"/>
    </location>
</feature>
<dbReference type="Pfam" id="PF00725">
    <property type="entry name" value="3HCDH"/>
    <property type="match status" value="1"/>
</dbReference>
<organism evidence="11">
    <name type="scientific">marine metagenome</name>
    <dbReference type="NCBI Taxonomy" id="408172"/>
    <lineage>
        <taxon>unclassified sequences</taxon>
        <taxon>metagenomes</taxon>
        <taxon>ecological metagenomes</taxon>
    </lineage>
</organism>
<dbReference type="Pfam" id="PF02737">
    <property type="entry name" value="3HCDH_N"/>
    <property type="match status" value="1"/>
</dbReference>
<dbReference type="GO" id="GO:0006635">
    <property type="term" value="P:fatty acid beta-oxidation"/>
    <property type="evidence" value="ECO:0007669"/>
    <property type="project" value="TreeGrafter"/>
</dbReference>
<comment type="subcellular location">
    <subcellularLocation>
        <location evidence="1">Mitochondrion matrix</location>
    </subcellularLocation>
</comment>
<keyword evidence="4" id="KW-0560">Oxidoreductase</keyword>
<evidence type="ECO:0000256" key="4">
    <source>
        <dbReference type="ARBA" id="ARBA00023002"/>
    </source>
</evidence>
<name>A0A381QN16_9ZZZZ</name>
<dbReference type="FunFam" id="3.40.50.720:FF:000009">
    <property type="entry name" value="Fatty oxidation complex, alpha subunit"/>
    <property type="match status" value="1"/>
</dbReference>
<keyword evidence="6" id="KW-0443">Lipid metabolism</keyword>
<proteinExistence type="predicted"/>
<dbReference type="NCBIfam" id="NF005875">
    <property type="entry name" value="PRK07819.1"/>
    <property type="match status" value="1"/>
</dbReference>
<dbReference type="SUPFAM" id="SSF51735">
    <property type="entry name" value="NAD(P)-binding Rossmann-fold domains"/>
    <property type="match status" value="1"/>
</dbReference>
<keyword evidence="5" id="KW-0520">NAD</keyword>
<dbReference type="Gene3D" id="1.10.1040.10">
    <property type="entry name" value="N-(1-d-carboxylethyl)-l-norvaline Dehydrogenase, domain 2"/>
    <property type="match status" value="1"/>
</dbReference>
<comment type="pathway">
    <text evidence="2">Lipid metabolism; fatty acid beta-oxidation.</text>
</comment>
<protein>
    <recommendedName>
        <fullName evidence="12">3-hydroxybutyryl-CoA dehydrogenase</fullName>
    </recommendedName>
</protein>
<dbReference type="EMBL" id="UINC01001405">
    <property type="protein sequence ID" value="SUZ79869.1"/>
    <property type="molecule type" value="Genomic_DNA"/>
</dbReference>
<evidence type="ECO:0000256" key="8">
    <source>
        <dbReference type="ARBA" id="ARBA00049556"/>
    </source>
</evidence>
<dbReference type="PANTHER" id="PTHR43561:SF3">
    <property type="entry name" value="HYDROXYACYL-COENZYME A DEHYDROGENASE, MITOCHONDRIAL"/>
    <property type="match status" value="1"/>
</dbReference>
<dbReference type="InterPro" id="IPR022694">
    <property type="entry name" value="3-OHacyl-CoA_DH"/>
</dbReference>
<accession>A0A381QN16</accession>
<dbReference type="InterPro" id="IPR006176">
    <property type="entry name" value="3-OHacyl-CoA_DH_NAD-bd"/>
</dbReference>
<dbReference type="InterPro" id="IPR036291">
    <property type="entry name" value="NAD(P)-bd_dom_sf"/>
</dbReference>
<evidence type="ECO:0000256" key="3">
    <source>
        <dbReference type="ARBA" id="ARBA00022832"/>
    </source>
</evidence>
<evidence type="ECO:0000256" key="5">
    <source>
        <dbReference type="ARBA" id="ARBA00023027"/>
    </source>
</evidence>
<keyword evidence="3" id="KW-0276">Fatty acid metabolism</keyword>
<evidence type="ECO:0000313" key="11">
    <source>
        <dbReference type="EMBL" id="SUZ79869.1"/>
    </source>
</evidence>
<dbReference type="GO" id="GO:0070403">
    <property type="term" value="F:NAD+ binding"/>
    <property type="evidence" value="ECO:0007669"/>
    <property type="project" value="InterPro"/>
</dbReference>
<feature type="domain" description="3-hydroxyacyl-CoA dehydrogenase C-terminal" evidence="9">
    <location>
        <begin position="186"/>
        <end position="282"/>
    </location>
</feature>